<evidence type="ECO:0000313" key="4">
    <source>
        <dbReference type="Proteomes" id="UP000230750"/>
    </source>
</evidence>
<dbReference type="AlphaFoldDB" id="A0A2G8KNF5"/>
<proteinExistence type="predicted"/>
<gene>
    <name evidence="3" type="ORF">BSL78_13604</name>
</gene>
<dbReference type="InterPro" id="IPR013087">
    <property type="entry name" value="Znf_C2H2_type"/>
</dbReference>
<keyword evidence="1" id="KW-0862">Zinc</keyword>
<dbReference type="Proteomes" id="UP000230750">
    <property type="component" value="Unassembled WGS sequence"/>
</dbReference>
<feature type="domain" description="C2H2-type" evidence="2">
    <location>
        <begin position="84"/>
        <end position="114"/>
    </location>
</feature>
<dbReference type="PROSITE" id="PS00028">
    <property type="entry name" value="ZINC_FINGER_C2H2_1"/>
    <property type="match status" value="1"/>
</dbReference>
<evidence type="ECO:0000313" key="3">
    <source>
        <dbReference type="EMBL" id="PIK49542.1"/>
    </source>
</evidence>
<evidence type="ECO:0000259" key="2">
    <source>
        <dbReference type="PROSITE" id="PS50157"/>
    </source>
</evidence>
<keyword evidence="1" id="KW-0863">Zinc-finger</keyword>
<organism evidence="3 4">
    <name type="scientific">Stichopus japonicus</name>
    <name type="common">Sea cucumber</name>
    <dbReference type="NCBI Taxonomy" id="307972"/>
    <lineage>
        <taxon>Eukaryota</taxon>
        <taxon>Metazoa</taxon>
        <taxon>Echinodermata</taxon>
        <taxon>Eleutherozoa</taxon>
        <taxon>Echinozoa</taxon>
        <taxon>Holothuroidea</taxon>
        <taxon>Aspidochirotacea</taxon>
        <taxon>Aspidochirotida</taxon>
        <taxon>Stichopodidae</taxon>
        <taxon>Apostichopus</taxon>
    </lineage>
</organism>
<keyword evidence="4" id="KW-1185">Reference proteome</keyword>
<dbReference type="PROSITE" id="PS50157">
    <property type="entry name" value="ZINC_FINGER_C2H2_2"/>
    <property type="match status" value="1"/>
</dbReference>
<protein>
    <recommendedName>
        <fullName evidence="2">C2H2-type domain-containing protein</fullName>
    </recommendedName>
</protein>
<evidence type="ECO:0000256" key="1">
    <source>
        <dbReference type="PROSITE-ProRule" id="PRU00042"/>
    </source>
</evidence>
<comment type="caution">
    <text evidence="3">The sequence shown here is derived from an EMBL/GenBank/DDBJ whole genome shotgun (WGS) entry which is preliminary data.</text>
</comment>
<keyword evidence="1" id="KW-0479">Metal-binding</keyword>
<reference evidence="3 4" key="1">
    <citation type="journal article" date="2017" name="PLoS Biol.">
        <title>The sea cucumber genome provides insights into morphological evolution and visceral regeneration.</title>
        <authorList>
            <person name="Zhang X."/>
            <person name="Sun L."/>
            <person name="Yuan J."/>
            <person name="Sun Y."/>
            <person name="Gao Y."/>
            <person name="Zhang L."/>
            <person name="Li S."/>
            <person name="Dai H."/>
            <person name="Hamel J.F."/>
            <person name="Liu C."/>
            <person name="Yu Y."/>
            <person name="Liu S."/>
            <person name="Lin W."/>
            <person name="Guo K."/>
            <person name="Jin S."/>
            <person name="Xu P."/>
            <person name="Storey K.B."/>
            <person name="Huan P."/>
            <person name="Zhang T."/>
            <person name="Zhou Y."/>
            <person name="Zhang J."/>
            <person name="Lin C."/>
            <person name="Li X."/>
            <person name="Xing L."/>
            <person name="Huo D."/>
            <person name="Sun M."/>
            <person name="Wang L."/>
            <person name="Mercier A."/>
            <person name="Li F."/>
            <person name="Yang H."/>
            <person name="Xiang J."/>
        </authorList>
    </citation>
    <scope>NUCLEOTIDE SEQUENCE [LARGE SCALE GENOMIC DNA]</scope>
    <source>
        <strain evidence="3">Shaxun</strain>
        <tissue evidence="3">Muscle</tissue>
    </source>
</reference>
<dbReference type="EMBL" id="MRZV01000461">
    <property type="protein sequence ID" value="PIK49542.1"/>
    <property type="molecule type" value="Genomic_DNA"/>
</dbReference>
<sequence length="321" mass="36903">MEDLLKSWGLFVPDIIQSMKDNDIDLEALPLLQEDDIKLLIPKIGLRRKFINRWQEREISGGVKSLFKHLKYYHHITSGTQTRIVCSQNGCTNTFSFTTSYQRHLLRVHEAENDVGGNNDNVVPQDIDMNENDIDMNENDNLLQPGEYHNGDVEDILETIALFIANMKASSVPFSFIQRVISEVELLIVAIVKHLQAGVNDLVREIDEKIFPDKAKCDTVLQEFVRLQMPFHNLKTQYQQDKYFEERGVLIKPSEIELGRSYVTQVDNTTGRIVQVQKPDTYQYIPLETLLKAHLEQPGMMKAILEKTASNNNDVLETLIM</sequence>
<dbReference type="Gene3D" id="1.10.150.50">
    <property type="entry name" value="Transcription Factor, Ets-1"/>
    <property type="match status" value="1"/>
</dbReference>
<dbReference type="GO" id="GO:0008270">
    <property type="term" value="F:zinc ion binding"/>
    <property type="evidence" value="ECO:0007669"/>
    <property type="project" value="UniProtKB-KW"/>
</dbReference>
<dbReference type="OrthoDB" id="6780164at2759"/>
<accession>A0A2G8KNF5</accession>
<dbReference type="InterPro" id="IPR013761">
    <property type="entry name" value="SAM/pointed_sf"/>
</dbReference>
<name>A0A2G8KNF5_STIJA</name>